<gene>
    <name evidence="2" type="ORF">ICHIAU1_14240</name>
</gene>
<protein>
    <recommendedName>
        <fullName evidence="1">MIP18 family-like domain-containing protein</fullName>
    </recommendedName>
</protein>
<evidence type="ECO:0000259" key="1">
    <source>
        <dbReference type="Pfam" id="PF01883"/>
    </source>
</evidence>
<reference evidence="3" key="1">
    <citation type="submission" date="2020-01" db="EMBL/GenBank/DDBJ databases">
        <title>Phosphoaccumulans saitamaens gen. nov., sp. nov., a polyphosphate accumulating bacterium isolated from surface river water.</title>
        <authorList>
            <person name="Watanabe K."/>
            <person name="Suda W."/>
        </authorList>
    </citation>
    <scope>NUCLEOTIDE SEQUENCE [LARGE SCALE GENOMIC DNA]</scope>
    <source>
        <strain evidence="3">ICHIAU1</strain>
    </source>
</reference>
<dbReference type="EMBL" id="AP022345">
    <property type="protein sequence ID" value="BBU69141.1"/>
    <property type="molecule type" value="Genomic_DNA"/>
</dbReference>
<dbReference type="Gene3D" id="3.30.300.130">
    <property type="entry name" value="Fe-S cluster assembly (FSCA)"/>
    <property type="match status" value="1"/>
</dbReference>
<sequence length="106" mass="11752">MAMTTSASTSKESILKLLETIIDPETGINIVDMGLIYEVTPSNEEVFIKMGMTSAACPMGDLIIEDMNRALSTIYVTPNKIDIEVTFNPPWEPSMMSEAARKEFGW</sequence>
<accession>A0A679HS54</accession>
<name>A0A679HS54_9RHOO</name>
<dbReference type="Pfam" id="PF01883">
    <property type="entry name" value="FeS_assembly_P"/>
    <property type="match status" value="1"/>
</dbReference>
<feature type="domain" description="MIP18 family-like" evidence="1">
    <location>
        <begin position="11"/>
        <end position="74"/>
    </location>
</feature>
<dbReference type="SUPFAM" id="SSF117916">
    <property type="entry name" value="Fe-S cluster assembly (FSCA) domain-like"/>
    <property type="match status" value="1"/>
</dbReference>
<evidence type="ECO:0000313" key="2">
    <source>
        <dbReference type="EMBL" id="BBU69141.1"/>
    </source>
</evidence>
<dbReference type="InterPro" id="IPR034904">
    <property type="entry name" value="FSCA_dom_sf"/>
</dbReference>
<dbReference type="RefSeq" id="WP_162050135.1">
    <property type="nucleotide sequence ID" value="NZ_AP019011.1"/>
</dbReference>
<dbReference type="PANTHER" id="PTHR42831">
    <property type="entry name" value="FE-S PROTEIN MATURATION AUXILIARY FACTOR YITW"/>
    <property type="match status" value="1"/>
</dbReference>
<dbReference type="PANTHER" id="PTHR42831:SF1">
    <property type="entry name" value="FE-S PROTEIN MATURATION AUXILIARY FACTOR YITW"/>
    <property type="match status" value="1"/>
</dbReference>
<keyword evidence="3" id="KW-1185">Reference proteome</keyword>
<dbReference type="InterPro" id="IPR052339">
    <property type="entry name" value="Fe-S_Maturation_MIP18"/>
</dbReference>
<dbReference type="Proteomes" id="UP000463961">
    <property type="component" value="Chromosome"/>
</dbReference>
<organism evidence="2 3">
    <name type="scientific">Fluviibacter phosphoraccumulans</name>
    <dbReference type="NCBI Taxonomy" id="1751046"/>
    <lineage>
        <taxon>Bacteria</taxon>
        <taxon>Pseudomonadati</taxon>
        <taxon>Pseudomonadota</taxon>
        <taxon>Betaproteobacteria</taxon>
        <taxon>Rhodocyclales</taxon>
        <taxon>Fluviibacteraceae</taxon>
        <taxon>Fluviibacter</taxon>
    </lineage>
</organism>
<evidence type="ECO:0000313" key="3">
    <source>
        <dbReference type="Proteomes" id="UP000463961"/>
    </source>
</evidence>
<dbReference type="AlphaFoldDB" id="A0A679HS54"/>
<dbReference type="InterPro" id="IPR002744">
    <property type="entry name" value="MIP18-like"/>
</dbReference>
<proteinExistence type="predicted"/>